<name>A0ABX8DET0_9GAMM</name>
<evidence type="ECO:0000313" key="2">
    <source>
        <dbReference type="EMBL" id="QVK23228.1"/>
    </source>
</evidence>
<dbReference type="InterPro" id="IPR036890">
    <property type="entry name" value="HATPase_C_sf"/>
</dbReference>
<evidence type="ECO:0000313" key="3">
    <source>
        <dbReference type="Proteomes" id="UP000676428"/>
    </source>
</evidence>
<feature type="domain" description="Histidine kinase/HSP90-like ATPase" evidence="1">
    <location>
        <begin position="33"/>
        <end position="130"/>
    </location>
</feature>
<accession>A0ABX8DET0</accession>
<proteinExistence type="predicted"/>
<dbReference type="Gene3D" id="3.30.565.10">
    <property type="entry name" value="Histidine kinase-like ATPase, C-terminal domain"/>
    <property type="match status" value="1"/>
</dbReference>
<dbReference type="Proteomes" id="UP000676428">
    <property type="component" value="Chromosome"/>
</dbReference>
<dbReference type="EMBL" id="CP074572">
    <property type="protein sequence ID" value="QVK23228.1"/>
    <property type="molecule type" value="Genomic_DNA"/>
</dbReference>
<gene>
    <name evidence="2" type="ORF">KHX94_19675</name>
</gene>
<dbReference type="RefSeq" id="WP_213681868.1">
    <property type="nucleotide sequence ID" value="NZ_CP074572.1"/>
</dbReference>
<dbReference type="SUPFAM" id="SSF55874">
    <property type="entry name" value="ATPase domain of HSP90 chaperone/DNA topoisomerase II/histidine kinase"/>
    <property type="match status" value="1"/>
</dbReference>
<keyword evidence="2" id="KW-0418">Kinase</keyword>
<keyword evidence="3" id="KW-1185">Reference proteome</keyword>
<dbReference type="InterPro" id="IPR003594">
    <property type="entry name" value="HATPase_dom"/>
</dbReference>
<sequence>MAPELDAHQIKVEFHNGQRLIAAGKSWQHLLLFYRLLNNILSDAYLNAQPEKHLKITISNITPNIKVVLQDNGRGMNATQLASLKQQWQRQSRDSSLAAIRYYLKTQLHGEMEIDSAPGKGCRVRLLLPELMLPEQKLTTT</sequence>
<keyword evidence="2" id="KW-0808">Transferase</keyword>
<dbReference type="Pfam" id="PF02518">
    <property type="entry name" value="HATPase_c"/>
    <property type="match status" value="1"/>
</dbReference>
<organism evidence="2 3">
    <name type="scientific">Shewanella dokdonensis</name>
    <dbReference type="NCBI Taxonomy" id="712036"/>
    <lineage>
        <taxon>Bacteria</taxon>
        <taxon>Pseudomonadati</taxon>
        <taxon>Pseudomonadota</taxon>
        <taxon>Gammaproteobacteria</taxon>
        <taxon>Alteromonadales</taxon>
        <taxon>Shewanellaceae</taxon>
        <taxon>Shewanella</taxon>
    </lineage>
</organism>
<protein>
    <submittedName>
        <fullName evidence="2">Sensor histidine kinase</fullName>
    </submittedName>
</protein>
<evidence type="ECO:0000259" key="1">
    <source>
        <dbReference type="Pfam" id="PF02518"/>
    </source>
</evidence>
<dbReference type="GO" id="GO:0016301">
    <property type="term" value="F:kinase activity"/>
    <property type="evidence" value="ECO:0007669"/>
    <property type="project" value="UniProtKB-KW"/>
</dbReference>
<reference evidence="2 3" key="1">
    <citation type="journal article" date="2012" name="Int. J. Syst. Evol. Microbiol.">
        <title>Shewanella dokdonensis sp. nov., isolated from seawater.</title>
        <authorList>
            <person name="Sung H.R."/>
            <person name="Yoon J.H."/>
            <person name="Ghim S.Y."/>
        </authorList>
    </citation>
    <scope>NUCLEOTIDE SEQUENCE [LARGE SCALE GENOMIC DNA]</scope>
    <source>
        <strain evidence="2 3">DSM 23626</strain>
    </source>
</reference>